<protein>
    <recommendedName>
        <fullName evidence="6">Trafficking protein particle complex subunit 11</fullName>
    </recommendedName>
</protein>
<dbReference type="InterPro" id="IPR012880">
    <property type="entry name" value="Gryzun"/>
</dbReference>
<dbReference type="Proteomes" id="UP000182658">
    <property type="component" value="Unassembled WGS sequence"/>
</dbReference>
<evidence type="ECO:0000256" key="1">
    <source>
        <dbReference type="SAM" id="MobiDB-lite"/>
    </source>
</evidence>
<gene>
    <name evidence="4" type="ORF">CONLIGDRAFT_622450</name>
</gene>
<feature type="domain" description="Gryzun putative trafficking through Golgi" evidence="2">
    <location>
        <begin position="635"/>
        <end position="1219"/>
    </location>
</feature>
<dbReference type="PANTHER" id="PTHR14374:SF0">
    <property type="entry name" value="TRAFFICKING PROTEIN PARTICLE COMPLEX SUBUNIT 11"/>
    <property type="match status" value="1"/>
</dbReference>
<dbReference type="InParanoid" id="A0A1J7J783"/>
<feature type="region of interest" description="Disordered" evidence="1">
    <location>
        <begin position="262"/>
        <end position="286"/>
    </location>
</feature>
<dbReference type="OrthoDB" id="6278596at2759"/>
<dbReference type="Pfam" id="PF11817">
    <property type="entry name" value="Foie-gras_1"/>
    <property type="match status" value="1"/>
</dbReference>
<evidence type="ECO:0000313" key="4">
    <source>
        <dbReference type="EMBL" id="OIW25012.1"/>
    </source>
</evidence>
<reference evidence="4 5" key="1">
    <citation type="submission" date="2016-10" db="EMBL/GenBank/DDBJ databases">
        <title>Draft genome sequence of Coniochaeta ligniaria NRRL30616, a lignocellulolytic fungus for bioabatement of inhibitors in plant biomass hydrolysates.</title>
        <authorList>
            <consortium name="DOE Joint Genome Institute"/>
            <person name="Jimenez D.J."/>
            <person name="Hector R.E."/>
            <person name="Riley R."/>
            <person name="Sun H."/>
            <person name="Grigoriev I.V."/>
            <person name="Van Elsas J.D."/>
            <person name="Nichols N.N."/>
        </authorList>
    </citation>
    <scope>NUCLEOTIDE SEQUENCE [LARGE SCALE GENOMIC DNA]</scope>
    <source>
        <strain evidence="4 5">NRRL 30616</strain>
    </source>
</reference>
<dbReference type="PANTHER" id="PTHR14374">
    <property type="entry name" value="FOIE GRAS"/>
    <property type="match status" value="1"/>
</dbReference>
<keyword evidence="5" id="KW-1185">Reference proteome</keyword>
<dbReference type="InterPro" id="IPR021773">
    <property type="entry name" value="TPC11"/>
</dbReference>
<feature type="compositionally biased region" description="Basic and acidic residues" evidence="1">
    <location>
        <begin position="722"/>
        <end position="734"/>
    </location>
</feature>
<feature type="domain" description="Trafficking protein particle complex subunit 11" evidence="3">
    <location>
        <begin position="339"/>
        <end position="608"/>
    </location>
</feature>
<evidence type="ECO:0000259" key="3">
    <source>
        <dbReference type="Pfam" id="PF11817"/>
    </source>
</evidence>
<dbReference type="EMBL" id="KV875102">
    <property type="protein sequence ID" value="OIW25012.1"/>
    <property type="molecule type" value="Genomic_DNA"/>
</dbReference>
<evidence type="ECO:0000313" key="5">
    <source>
        <dbReference type="Proteomes" id="UP000182658"/>
    </source>
</evidence>
<dbReference type="Pfam" id="PF07919">
    <property type="entry name" value="Gryzun"/>
    <property type="match status" value="1"/>
</dbReference>
<accession>A0A1J7J783</accession>
<dbReference type="STRING" id="1408157.A0A1J7J783"/>
<feature type="region of interest" description="Disordered" evidence="1">
    <location>
        <begin position="704"/>
        <end position="742"/>
    </location>
</feature>
<organism evidence="4 5">
    <name type="scientific">Coniochaeta ligniaria NRRL 30616</name>
    <dbReference type="NCBI Taxonomy" id="1408157"/>
    <lineage>
        <taxon>Eukaryota</taxon>
        <taxon>Fungi</taxon>
        <taxon>Dikarya</taxon>
        <taxon>Ascomycota</taxon>
        <taxon>Pezizomycotina</taxon>
        <taxon>Sordariomycetes</taxon>
        <taxon>Sordariomycetidae</taxon>
        <taxon>Coniochaetales</taxon>
        <taxon>Coniochaetaceae</taxon>
        <taxon>Coniochaeta</taxon>
    </lineage>
</organism>
<name>A0A1J7J783_9PEZI</name>
<dbReference type="AlphaFoldDB" id="A0A1J7J783"/>
<evidence type="ECO:0008006" key="6">
    <source>
        <dbReference type="Google" id="ProtNLM"/>
    </source>
</evidence>
<sequence length="1229" mass="138588">MDDFPRASLDHNIPLLVTLGIPSDESPYNNAALEPTLKDQATLVRSDEPPLESDQARALLGYILDRDASDLPWNGLQDALSRYKFRVRTAARTLLLPPRRARLPEGIEPPQPPAVLHSPFSPLSPTSPLYPDGLIDTRWLRKHQELVPSVLLSFYSLTFDPTQATLRDNKIKSDINNLKNALIQSGYKTRLAVVVLGDHKRSSVDGVQERLENLRKGCSIDPKSFFFVPPQETQDALERIVENTLATIYTHATEYYRDLGRHARKKRSRGVAPQPTIPPTSGTSRSLSLQDWNVRYDFKSAIFAEYRQEMDAAFRSFEQAYENLLNSEVVELIPSWSPRWNEARLLADIIAIRSLRCLLWNGQTTAAVRRWQLHRDRIADLVDSRGSGTNNYGWEAWEARWATVMANLLERVKLPDLAPGTLALYAQPEKAAMGDRLRPWDLLHHPGYWYHIAAKHLYLRRSFALAIPEDDRRPPGSSPASKVASKAFSYDTYMCPEPHEEYPLPGFKGIRHSQLIIDCLMKARSEFQKRQQLRMAAELSLESGREFTAVQDWQNVVLLLEPLWRDMSFRTEGWLDIAEDLSWRLRNAAFQVGRADLVLTIDWELLDRSFTKRRNWHYDISKSLEGIDLESKPTVKIHDGNVLSFLSTSFVFKTEEGKAGQTAQAQLSVTSNAHEGSAPIIVNRLQVDFAGSIRTLILEHKGDAASSSQRKHRDVTFSEVALEEKTTQNTDENRPPTADGHQTATYLYGDVDLTLSPGRTLVFAMDIPLREPGEANAASTRFSLNHDTFDLEYVARFQESTIPDDWYVSASSKKLMSRSNAHSIHILPRPPKMEIKQLAVPDEFYTSESIELRFEIDNAEDENATTKLDVILRGEELSPCTLQLEGHDESHPAEAGDEESVVQGVSLGTIERGKSTVITLRVEPYAISTQFELTLQATYHLESDTATSIIQTAIFQVNVVNPFEANYDLLPRLHPDPWPSLFVYEGQDGDDAAVKIPKGISQAWCLVTRYASFAAAGLLVKDVDVSIRAPPSVRCFATKKHDLPEGGREVRPKTIEEAAFDLVAQKMSLDDRGAASLDVSFIIKWTRLSDMASPVNTTVLPVPRLNTFGIEPRVLGSISYVKDLVVLEITIENASNHFLTFGLTMEPSEEFAFSGSKQTTLHLLPVSRRSVTYRMLPLVRGEWVKPALVVRDKYFQKVLRVIPTEGMKLDKDGFLVWVPPEDDDDDAEE</sequence>
<evidence type="ECO:0000259" key="2">
    <source>
        <dbReference type="Pfam" id="PF07919"/>
    </source>
</evidence>
<proteinExistence type="predicted"/>